<reference evidence="1" key="1">
    <citation type="submission" date="2021-01" db="EMBL/GenBank/DDBJ databases">
        <authorList>
            <consortium name="Genoscope - CEA"/>
            <person name="William W."/>
        </authorList>
    </citation>
    <scope>NUCLEOTIDE SEQUENCE</scope>
</reference>
<accession>A0A816P728</accession>
<sequence>MGDPNLPHCIFSSNKEPYGERSIFEELGSEELAFLRNSTFAKVLILDDNPPFFDAFGHFVLVRRLKTNKKYKIWILFAWKPNRFSLS</sequence>
<proteinExistence type="predicted"/>
<protein>
    <submittedName>
        <fullName evidence="1">(rape) hypothetical protein</fullName>
    </submittedName>
</protein>
<dbReference type="AlphaFoldDB" id="A0A816P728"/>
<dbReference type="Proteomes" id="UP001295469">
    <property type="component" value="Chromosome A09"/>
</dbReference>
<name>A0A816P728_BRANA</name>
<evidence type="ECO:0000313" key="1">
    <source>
        <dbReference type="EMBL" id="CAF2044753.1"/>
    </source>
</evidence>
<gene>
    <name evidence="1" type="ORF">DARMORV10_A09P36510.1</name>
</gene>
<organism evidence="1">
    <name type="scientific">Brassica napus</name>
    <name type="common">Rape</name>
    <dbReference type="NCBI Taxonomy" id="3708"/>
    <lineage>
        <taxon>Eukaryota</taxon>
        <taxon>Viridiplantae</taxon>
        <taxon>Streptophyta</taxon>
        <taxon>Embryophyta</taxon>
        <taxon>Tracheophyta</taxon>
        <taxon>Spermatophyta</taxon>
        <taxon>Magnoliopsida</taxon>
        <taxon>eudicotyledons</taxon>
        <taxon>Gunneridae</taxon>
        <taxon>Pentapetalae</taxon>
        <taxon>rosids</taxon>
        <taxon>malvids</taxon>
        <taxon>Brassicales</taxon>
        <taxon>Brassicaceae</taxon>
        <taxon>Brassiceae</taxon>
        <taxon>Brassica</taxon>
    </lineage>
</organism>
<dbReference type="EMBL" id="HG994363">
    <property type="protein sequence ID" value="CAF2044753.1"/>
    <property type="molecule type" value="Genomic_DNA"/>
</dbReference>